<dbReference type="SUPFAM" id="SSF53807">
    <property type="entry name" value="Helical backbone' metal receptor"/>
    <property type="match status" value="1"/>
</dbReference>
<feature type="domain" description="Fe/B12 periplasmic-binding" evidence="3">
    <location>
        <begin position="67"/>
        <end position="327"/>
    </location>
</feature>
<dbReference type="GO" id="GO:0071281">
    <property type="term" value="P:cellular response to iron ion"/>
    <property type="evidence" value="ECO:0007669"/>
    <property type="project" value="TreeGrafter"/>
</dbReference>
<accession>A0A4R5K9B2</accession>
<dbReference type="OrthoDB" id="9816357at2"/>
<gene>
    <name evidence="4" type="ORF">E1757_31895</name>
</gene>
<reference evidence="4 5" key="1">
    <citation type="submission" date="2019-03" db="EMBL/GenBank/DDBJ databases">
        <title>This is whole genome sequence of Paenibacillus sp MS74 strain.</title>
        <authorList>
            <person name="Trinh H.N."/>
        </authorList>
    </citation>
    <scope>NUCLEOTIDE SEQUENCE [LARGE SCALE GENOMIC DNA]</scope>
    <source>
        <strain evidence="4 5">MS74</strain>
    </source>
</reference>
<evidence type="ECO:0000313" key="4">
    <source>
        <dbReference type="EMBL" id="TDF91733.1"/>
    </source>
</evidence>
<organism evidence="4 5">
    <name type="scientific">Paenibacillus piri</name>
    <dbReference type="NCBI Taxonomy" id="2547395"/>
    <lineage>
        <taxon>Bacteria</taxon>
        <taxon>Bacillati</taxon>
        <taxon>Bacillota</taxon>
        <taxon>Bacilli</taxon>
        <taxon>Bacillales</taxon>
        <taxon>Paenibacillaceae</taxon>
        <taxon>Paenibacillus</taxon>
    </lineage>
</organism>
<dbReference type="InterPro" id="IPR002491">
    <property type="entry name" value="ABC_transptr_periplasmic_BD"/>
</dbReference>
<dbReference type="PROSITE" id="PS50983">
    <property type="entry name" value="FE_B12_PBP"/>
    <property type="match status" value="1"/>
</dbReference>
<dbReference type="RefSeq" id="WP_133235905.1">
    <property type="nucleotide sequence ID" value="NZ_SMRT01000025.1"/>
</dbReference>
<dbReference type="Proteomes" id="UP000295636">
    <property type="component" value="Unassembled WGS sequence"/>
</dbReference>
<keyword evidence="5" id="KW-1185">Reference proteome</keyword>
<protein>
    <submittedName>
        <fullName evidence="4">ABC transporter substrate-binding protein</fullName>
    </submittedName>
</protein>
<evidence type="ECO:0000259" key="3">
    <source>
        <dbReference type="PROSITE" id="PS50983"/>
    </source>
</evidence>
<comment type="caution">
    <text evidence="4">The sequence shown here is derived from an EMBL/GenBank/DDBJ whole genome shotgun (WGS) entry which is preliminary data.</text>
</comment>
<keyword evidence="2" id="KW-0732">Signal</keyword>
<feature type="signal peptide" evidence="2">
    <location>
        <begin position="1"/>
        <end position="18"/>
    </location>
</feature>
<dbReference type="PANTHER" id="PTHR30535:SF34">
    <property type="entry name" value="MOLYBDATE-BINDING PROTEIN MOLA"/>
    <property type="match status" value="1"/>
</dbReference>
<dbReference type="Pfam" id="PF01497">
    <property type="entry name" value="Peripla_BP_2"/>
    <property type="match status" value="1"/>
</dbReference>
<feature type="chain" id="PRO_5038503458" evidence="2">
    <location>
        <begin position="19"/>
        <end position="330"/>
    </location>
</feature>
<evidence type="ECO:0000256" key="1">
    <source>
        <dbReference type="ARBA" id="ARBA00008814"/>
    </source>
</evidence>
<sequence>MKKYVFLFTMLALLGAPACGQTAPGTAESTKSAAAAGAGPGASFAMQSVSITDFAGRQVAFDHIPGKIAALGNGEMDIIYALGGTLVGRPASAAPLPVPEAKAVEQIGSVHGLDLEKVAYLSPDVVLGNNPTNMKDIASIESLGSKLVLTNADSIGDIKRQIELLGQLLQKNDKAKEWLDTIDRKLNELKTSQPAEKPRVLMVYGAPGTYMAALNSSLSGSILTAAGGENIASDYPKLDSYPQYAQLNTEKIMKSNPQIILIMTHGNPAQVKDGFLKEMQQNAAWNSLDAVKNNRVEVLPSDLFGTNPGTKIIEALDLMNKLLLSVKSAT</sequence>
<dbReference type="InterPro" id="IPR050902">
    <property type="entry name" value="ABC_Transporter_SBP"/>
</dbReference>
<name>A0A4R5K9B2_9BACL</name>
<dbReference type="Gene3D" id="3.40.50.1980">
    <property type="entry name" value="Nitrogenase molybdenum iron protein domain"/>
    <property type="match status" value="2"/>
</dbReference>
<dbReference type="EMBL" id="SMRT01000025">
    <property type="protein sequence ID" value="TDF91733.1"/>
    <property type="molecule type" value="Genomic_DNA"/>
</dbReference>
<evidence type="ECO:0000256" key="2">
    <source>
        <dbReference type="SAM" id="SignalP"/>
    </source>
</evidence>
<evidence type="ECO:0000313" key="5">
    <source>
        <dbReference type="Proteomes" id="UP000295636"/>
    </source>
</evidence>
<dbReference type="PANTHER" id="PTHR30535">
    <property type="entry name" value="VITAMIN B12-BINDING PROTEIN"/>
    <property type="match status" value="1"/>
</dbReference>
<dbReference type="AlphaFoldDB" id="A0A4R5K9B2"/>
<proteinExistence type="inferred from homology"/>
<comment type="similarity">
    <text evidence="1">Belongs to the bacterial solute-binding protein 8 family.</text>
</comment>